<dbReference type="InterPro" id="IPR052163">
    <property type="entry name" value="DGC-Regulatory_Protein"/>
</dbReference>
<feature type="transmembrane region" description="Helical" evidence="1">
    <location>
        <begin position="323"/>
        <end position="342"/>
    </location>
</feature>
<name>A0A9J9Q8N4_ACIET</name>
<dbReference type="CDD" id="cd01949">
    <property type="entry name" value="GGDEF"/>
    <property type="match status" value="1"/>
</dbReference>
<feature type="transmembrane region" description="Helical" evidence="1">
    <location>
        <begin position="201"/>
        <end position="219"/>
    </location>
</feature>
<feature type="transmembrane region" description="Helical" evidence="1">
    <location>
        <begin position="298"/>
        <end position="317"/>
    </location>
</feature>
<dbReference type="Pfam" id="PF00990">
    <property type="entry name" value="GGDEF"/>
    <property type="match status" value="1"/>
</dbReference>
<feature type="transmembrane region" description="Helical" evidence="1">
    <location>
        <begin position="231"/>
        <end position="255"/>
    </location>
</feature>
<keyword evidence="1" id="KW-1133">Transmembrane helix</keyword>
<dbReference type="InterPro" id="IPR043128">
    <property type="entry name" value="Rev_trsase/Diguanyl_cyclase"/>
</dbReference>
<dbReference type="SMART" id="SM00267">
    <property type="entry name" value="GGDEF"/>
    <property type="match status" value="1"/>
</dbReference>
<protein>
    <submittedName>
        <fullName evidence="3">7TM domain sensor diguanylate cyclase</fullName>
    </submittedName>
</protein>
<dbReference type="Proteomes" id="UP000000450">
    <property type="component" value="Chromosome"/>
</dbReference>
<dbReference type="PANTHER" id="PTHR46663:SF2">
    <property type="entry name" value="GGDEF DOMAIN-CONTAINING PROTEIN"/>
    <property type="match status" value="1"/>
</dbReference>
<feature type="transmembrane region" description="Helical" evidence="1">
    <location>
        <begin position="354"/>
        <end position="376"/>
    </location>
</feature>
<gene>
    <name evidence="3" type="ordered locus">Dtpsy_1073</name>
</gene>
<dbReference type="PROSITE" id="PS50887">
    <property type="entry name" value="GGDEF"/>
    <property type="match status" value="1"/>
</dbReference>
<dbReference type="Gene3D" id="2.60.40.2380">
    <property type="match status" value="1"/>
</dbReference>
<dbReference type="NCBIfam" id="TIGR00254">
    <property type="entry name" value="GGDEF"/>
    <property type="match status" value="1"/>
</dbReference>
<proteinExistence type="predicted"/>
<keyword evidence="1" id="KW-0472">Membrane</keyword>
<keyword evidence="1" id="KW-0812">Transmembrane</keyword>
<keyword evidence="4" id="KW-1185">Reference proteome</keyword>
<dbReference type="Pfam" id="PF07696">
    <property type="entry name" value="7TMR-DISMED2"/>
    <property type="match status" value="1"/>
</dbReference>
<feature type="domain" description="GGDEF" evidence="2">
    <location>
        <begin position="456"/>
        <end position="589"/>
    </location>
</feature>
<sequence length="596" mass="64594">MRLLLLLWCGILPGGVRLRAVLGGMLCLLGALHPGPAQACRATVLEPGRGPVDLWAHLCMRSDPTLARTVQEMLATPTAFAAPATRGGSLGVRPDAVWLKATLVPQARAGPWVINVDFPLLNELDVYLVADGEVLQHHALGNLQQPSPHALDWRTPAVVLALEHERTYELLVRVRTLGGMIVPLRIGTWRDMAAPMLREQMLQGLFVGLALCLFIYGLLQAVALREKVFAYYALLVLGSAGFSIHFFGIGSLFIWGHHPWMQQHAGPLFVCIAVIGAFLFMGHSLARDNRPGRFLRTMQGGAALSVLLCAAFLSNVLNTPATLATLALLGPLPALVSLPVAARRMHENDPVGHTLLLAWPAYIGTAVALALLVHGVLPARFWPMHLFQIAAVVNMLLFMRMLGLRHARLRDAVQDASRERDALMSLARTDPLTGLPNRRGLDAALGAALPHAQADRLLAVFMLDLDGFKPVNDQHGHAVGDRLLVAVAQRLRAQLRHADLIARVGGDEFVVMAQQLPSVMQAHDLGIALLESFLKPFYVQGVEIRVGLTIGYALAPDDACDACTLIRLADAAMYSGKQQGKFCVRRNKGDLALASS</sequence>
<accession>A0A9J9Q8N4</accession>
<dbReference type="Gene3D" id="3.30.70.270">
    <property type="match status" value="1"/>
</dbReference>
<evidence type="ECO:0000313" key="4">
    <source>
        <dbReference type="Proteomes" id="UP000000450"/>
    </source>
</evidence>
<evidence type="ECO:0000256" key="1">
    <source>
        <dbReference type="SAM" id="Phobius"/>
    </source>
</evidence>
<organism evidence="3 4">
    <name type="scientific">Acidovorax ebreus (strain TPSY)</name>
    <name type="common">Diaphorobacter sp. (strain TPSY)</name>
    <dbReference type="NCBI Taxonomy" id="535289"/>
    <lineage>
        <taxon>Bacteria</taxon>
        <taxon>Pseudomonadati</taxon>
        <taxon>Pseudomonadota</taxon>
        <taxon>Betaproteobacteria</taxon>
        <taxon>Burkholderiales</taxon>
        <taxon>Comamonadaceae</taxon>
        <taxon>Diaphorobacter</taxon>
    </lineage>
</organism>
<dbReference type="InterPro" id="IPR011623">
    <property type="entry name" value="7TMR_DISM_rcpt_extracell_dom1"/>
</dbReference>
<dbReference type="Pfam" id="PF07695">
    <property type="entry name" value="7TMR-DISM_7TM"/>
    <property type="match status" value="1"/>
</dbReference>
<feature type="transmembrane region" description="Helical" evidence="1">
    <location>
        <begin position="382"/>
        <end position="402"/>
    </location>
</feature>
<feature type="transmembrane region" description="Helical" evidence="1">
    <location>
        <begin position="267"/>
        <end position="286"/>
    </location>
</feature>
<evidence type="ECO:0000313" key="3">
    <source>
        <dbReference type="EMBL" id="ACM32550.1"/>
    </source>
</evidence>
<dbReference type="InterPro" id="IPR000160">
    <property type="entry name" value="GGDEF_dom"/>
</dbReference>
<dbReference type="InterPro" id="IPR011622">
    <property type="entry name" value="7TMR_DISM_rcpt_extracell_dom2"/>
</dbReference>
<dbReference type="InterPro" id="IPR029787">
    <property type="entry name" value="Nucleotide_cyclase"/>
</dbReference>
<dbReference type="PANTHER" id="PTHR46663">
    <property type="entry name" value="DIGUANYLATE CYCLASE DGCT-RELATED"/>
    <property type="match status" value="1"/>
</dbReference>
<dbReference type="RefSeq" id="WP_015912773.1">
    <property type="nucleotide sequence ID" value="NC_011992.1"/>
</dbReference>
<dbReference type="AlphaFoldDB" id="A0A9J9Q8N4"/>
<dbReference type="SUPFAM" id="SSF55073">
    <property type="entry name" value="Nucleotide cyclase"/>
    <property type="match status" value="1"/>
</dbReference>
<evidence type="ECO:0000259" key="2">
    <source>
        <dbReference type="PROSITE" id="PS50887"/>
    </source>
</evidence>
<reference evidence="3 4" key="1">
    <citation type="journal article" date="2010" name="J. Bacteriol.">
        <title>Completed genome sequence of the anaerobic iron-oxidizing bacterium Acidovorax ebreus strain TPSY.</title>
        <authorList>
            <person name="Byrne-Bailey K.G."/>
            <person name="Weber K.A."/>
            <person name="Chair A.H."/>
            <person name="Bose S."/>
            <person name="Knox T."/>
            <person name="Spanbauer T.L."/>
            <person name="Chertkov O."/>
            <person name="Coates J.D."/>
        </authorList>
    </citation>
    <scope>NUCLEOTIDE SEQUENCE [LARGE SCALE GENOMIC DNA]</scope>
    <source>
        <strain evidence="3 4">TPSY</strain>
    </source>
</reference>
<dbReference type="KEGG" id="dia:Dtpsy_1073"/>
<dbReference type="EMBL" id="CP001392">
    <property type="protein sequence ID" value="ACM32550.1"/>
    <property type="molecule type" value="Genomic_DNA"/>
</dbReference>